<feature type="region of interest" description="Disordered" evidence="1">
    <location>
        <begin position="100"/>
        <end position="129"/>
    </location>
</feature>
<dbReference type="AlphaFoldDB" id="W9CC87"/>
<evidence type="ECO:0000256" key="1">
    <source>
        <dbReference type="SAM" id="MobiDB-lite"/>
    </source>
</evidence>
<evidence type="ECO:0008006" key="4">
    <source>
        <dbReference type="Google" id="ProtNLM"/>
    </source>
</evidence>
<gene>
    <name evidence="2" type="ORF">SBOR_6187</name>
</gene>
<comment type="caution">
    <text evidence="2">The sequence shown here is derived from an EMBL/GenBank/DDBJ whole genome shotgun (WGS) entry which is preliminary data.</text>
</comment>
<organism evidence="2 3">
    <name type="scientific">Sclerotinia borealis (strain F-4128)</name>
    <dbReference type="NCBI Taxonomy" id="1432307"/>
    <lineage>
        <taxon>Eukaryota</taxon>
        <taxon>Fungi</taxon>
        <taxon>Dikarya</taxon>
        <taxon>Ascomycota</taxon>
        <taxon>Pezizomycotina</taxon>
        <taxon>Leotiomycetes</taxon>
        <taxon>Helotiales</taxon>
        <taxon>Sclerotiniaceae</taxon>
        <taxon>Sclerotinia</taxon>
    </lineage>
</organism>
<reference evidence="2 3" key="1">
    <citation type="journal article" date="2014" name="Genome Announc.">
        <title>Draft genome sequence of Sclerotinia borealis, a psychrophilic plant pathogenic fungus.</title>
        <authorList>
            <person name="Mardanov A.V."/>
            <person name="Beletsky A.V."/>
            <person name="Kadnikov V.V."/>
            <person name="Ignatov A.N."/>
            <person name="Ravin N.V."/>
        </authorList>
    </citation>
    <scope>NUCLEOTIDE SEQUENCE [LARGE SCALE GENOMIC DNA]</scope>
    <source>
        <strain evidence="3">F-4157</strain>
    </source>
</reference>
<dbReference type="EMBL" id="AYSA01000318">
    <property type="protein sequence ID" value="ESZ93428.1"/>
    <property type="molecule type" value="Genomic_DNA"/>
</dbReference>
<sequence>MQSTPFTLRTLLFRHSRNLTLTQTQTRLISRTPPHHLQKPASETIKEAVKKVDRAVADKIVGGIEVGETITQKAKSIASTSSSEAKGKAAEVTGEVKGEVKEKAKEVKGKAKEVKGEMKGKKEEVEGEL</sequence>
<accession>W9CC87</accession>
<evidence type="ECO:0000313" key="2">
    <source>
        <dbReference type="EMBL" id="ESZ93428.1"/>
    </source>
</evidence>
<dbReference type="STRING" id="1432307.W9CC87"/>
<name>W9CC87_SCLBF</name>
<feature type="compositionally biased region" description="Basic and acidic residues" evidence="1">
    <location>
        <begin position="85"/>
        <end position="95"/>
    </location>
</feature>
<evidence type="ECO:0000313" key="3">
    <source>
        <dbReference type="Proteomes" id="UP000019487"/>
    </source>
</evidence>
<proteinExistence type="predicted"/>
<dbReference type="Proteomes" id="UP000019487">
    <property type="component" value="Unassembled WGS sequence"/>
</dbReference>
<dbReference type="HOGENOM" id="CLU_128874_1_1_1"/>
<protein>
    <recommendedName>
        <fullName evidence="4">Lea domain protein</fullName>
    </recommendedName>
</protein>
<dbReference type="OrthoDB" id="4023585at2759"/>
<feature type="region of interest" description="Disordered" evidence="1">
    <location>
        <begin position="76"/>
        <end position="95"/>
    </location>
</feature>
<keyword evidence="3" id="KW-1185">Reference proteome</keyword>